<sequence>MRRWRVLSGLQTAPNRRSDKAFTPHPTNHAGSQLRKHPTCSIDGVIDIFHAVRHGHKARFKR</sequence>
<evidence type="ECO:0000313" key="2">
    <source>
        <dbReference type="EMBL" id="CAA27854.1"/>
    </source>
</evidence>
<dbReference type="AlphaFoldDB" id="Q47216"/>
<name>Q47216_ECOLX</name>
<reference evidence="2" key="1">
    <citation type="journal article" date="1986" name="Mol. Gen. Genet.">
        <title>Iron hydroxamate transport of Escherichia coli: nucleotide sequence of the fhuB gene and identification of the protein.</title>
        <authorList>
            <person name="Koster W."/>
            <person name="Braun V."/>
        </authorList>
    </citation>
    <scope>NUCLEOTIDE SEQUENCE</scope>
</reference>
<proteinExistence type="predicted"/>
<organism evidence="2">
    <name type="scientific">Escherichia coli</name>
    <dbReference type="NCBI Taxonomy" id="562"/>
    <lineage>
        <taxon>Bacteria</taxon>
        <taxon>Pseudomonadati</taxon>
        <taxon>Pseudomonadota</taxon>
        <taxon>Gammaproteobacteria</taxon>
        <taxon>Enterobacterales</taxon>
        <taxon>Enterobacteriaceae</taxon>
        <taxon>Escherichia</taxon>
    </lineage>
</organism>
<evidence type="ECO:0000256" key="1">
    <source>
        <dbReference type="SAM" id="MobiDB-lite"/>
    </source>
</evidence>
<dbReference type="EMBL" id="X04319">
    <property type="protein sequence ID" value="CAA27854.1"/>
    <property type="molecule type" value="Genomic_DNA"/>
</dbReference>
<accession>Q47216</accession>
<feature type="region of interest" description="Disordered" evidence="1">
    <location>
        <begin position="1"/>
        <end position="36"/>
    </location>
</feature>
<protein>
    <submittedName>
        <fullName evidence="2">E. coli fhuB gene involved in transport of ferrichrome</fullName>
    </submittedName>
</protein>